<proteinExistence type="predicted"/>
<evidence type="ECO:0000313" key="3">
    <source>
        <dbReference type="Proteomes" id="UP000063308"/>
    </source>
</evidence>
<accession>A0A0E4BXK5</accession>
<name>A0A0E4BXK5_9BRAD</name>
<dbReference type="CDD" id="cd09871">
    <property type="entry name" value="PIN_MtVapC28-VapC30-like"/>
    <property type="match status" value="1"/>
</dbReference>
<dbReference type="Pfam" id="PF01850">
    <property type="entry name" value="PIN"/>
    <property type="match status" value="1"/>
</dbReference>
<dbReference type="AlphaFoldDB" id="A0A0E4BXK5"/>
<dbReference type="Gene3D" id="3.40.50.1010">
    <property type="entry name" value="5'-nuclease"/>
    <property type="match status" value="1"/>
</dbReference>
<dbReference type="SUPFAM" id="SSF88723">
    <property type="entry name" value="PIN domain-like"/>
    <property type="match status" value="1"/>
</dbReference>
<evidence type="ECO:0000259" key="1">
    <source>
        <dbReference type="Pfam" id="PF01850"/>
    </source>
</evidence>
<evidence type="ECO:0000313" key="2">
    <source>
        <dbReference type="EMBL" id="BAR63571.1"/>
    </source>
</evidence>
<geneLocation type="plasmid" evidence="3">
    <name>pNK6d DNA</name>
</geneLocation>
<organism evidence="2 3">
    <name type="scientific">Bradyrhizobium diazoefficiens</name>
    <dbReference type="NCBI Taxonomy" id="1355477"/>
    <lineage>
        <taxon>Bacteria</taxon>
        <taxon>Pseudomonadati</taxon>
        <taxon>Pseudomonadota</taxon>
        <taxon>Alphaproteobacteria</taxon>
        <taxon>Hyphomicrobiales</taxon>
        <taxon>Nitrobacteraceae</taxon>
        <taxon>Bradyrhizobium</taxon>
    </lineage>
</organism>
<sequence length="140" mass="14836">MFLDASAIVAILGGEPDGPELAGRLNGSKTGFFVSPLVLFEASASLAAKLARETGLPRDAALLAKAETAVREFVIALGAQEISVSSDIGRKALEAAQTYSRLVDHPAQLNFGDCFAYACAKAYRIPLLYKGNDFAQTDLR</sequence>
<dbReference type="RefSeq" id="WP_060913238.1">
    <property type="nucleotide sequence ID" value="NZ_JAFCKD010000254.1"/>
</dbReference>
<feature type="domain" description="PIN" evidence="1">
    <location>
        <begin position="1"/>
        <end position="138"/>
    </location>
</feature>
<reference evidence="2 3" key="1">
    <citation type="submission" date="2014-11" db="EMBL/GenBank/DDBJ databases">
        <title>Symbiosis island explosion on the genome of extra-slow-growing strains of soybean bradyrhizobia with massive insertion sequences.</title>
        <authorList>
            <person name="Iida T."/>
            <person name="Minamisawa K."/>
        </authorList>
    </citation>
    <scope>NUCLEOTIDE SEQUENCE [LARGE SCALE GENOMIC DNA]</scope>
    <source>
        <strain evidence="2 3">NK6</strain>
        <plasmid evidence="3">pNK6d DNA</plasmid>
    </source>
</reference>
<protein>
    <recommendedName>
        <fullName evidence="1">PIN domain-containing protein</fullName>
    </recommendedName>
</protein>
<dbReference type="Proteomes" id="UP000063308">
    <property type="component" value="Plasmid pNK6d"/>
</dbReference>
<dbReference type="InterPro" id="IPR002716">
    <property type="entry name" value="PIN_dom"/>
</dbReference>
<gene>
    <name evidence="2" type="ORF">NK6_d_12</name>
</gene>
<dbReference type="EMBL" id="AP014688">
    <property type="protein sequence ID" value="BAR63571.1"/>
    <property type="molecule type" value="Genomic_DNA"/>
</dbReference>
<keyword evidence="2" id="KW-0614">Plasmid</keyword>
<dbReference type="InterPro" id="IPR029060">
    <property type="entry name" value="PIN-like_dom_sf"/>
</dbReference>